<evidence type="ECO:0000313" key="3">
    <source>
        <dbReference type="Proteomes" id="UP000010445"/>
    </source>
</evidence>
<dbReference type="Gene3D" id="3.40.50.1820">
    <property type="entry name" value="alpha/beta hydrolase"/>
    <property type="match status" value="1"/>
</dbReference>
<organism evidence="2 3">
    <name type="scientific">Corynebacterium durum F0235</name>
    <dbReference type="NCBI Taxonomy" id="1035195"/>
    <lineage>
        <taxon>Bacteria</taxon>
        <taxon>Bacillati</taxon>
        <taxon>Actinomycetota</taxon>
        <taxon>Actinomycetes</taxon>
        <taxon>Mycobacteriales</taxon>
        <taxon>Corynebacteriaceae</taxon>
        <taxon>Corynebacterium</taxon>
    </lineage>
</organism>
<dbReference type="Pfam" id="PF00756">
    <property type="entry name" value="Esterase"/>
    <property type="match status" value="1"/>
</dbReference>
<protein>
    <submittedName>
        <fullName evidence="2">Putative esterase</fullName>
    </submittedName>
</protein>
<comment type="caution">
    <text evidence="2">The sequence shown here is derived from an EMBL/GenBank/DDBJ whole genome shotgun (WGS) entry which is preliminary data.</text>
</comment>
<dbReference type="GO" id="GO:0016747">
    <property type="term" value="F:acyltransferase activity, transferring groups other than amino-acyl groups"/>
    <property type="evidence" value="ECO:0007669"/>
    <property type="project" value="TreeGrafter"/>
</dbReference>
<dbReference type="Proteomes" id="UP000010445">
    <property type="component" value="Unassembled WGS sequence"/>
</dbReference>
<gene>
    <name evidence="2" type="ORF">HMPREF9997_01886</name>
</gene>
<dbReference type="SUPFAM" id="SSF53474">
    <property type="entry name" value="alpha/beta-Hydrolases"/>
    <property type="match status" value="1"/>
</dbReference>
<feature type="signal peptide" evidence="1">
    <location>
        <begin position="1"/>
        <end position="24"/>
    </location>
</feature>
<dbReference type="InterPro" id="IPR050583">
    <property type="entry name" value="Mycobacterial_A85_antigen"/>
</dbReference>
<dbReference type="STRING" id="1035195.HMPREF9997_01886"/>
<reference evidence="2 3" key="1">
    <citation type="submission" date="2012-05" db="EMBL/GenBank/DDBJ databases">
        <authorList>
            <person name="Weinstock G."/>
            <person name="Sodergren E."/>
            <person name="Lobos E.A."/>
            <person name="Fulton L."/>
            <person name="Fulton R."/>
            <person name="Courtney L."/>
            <person name="Fronick C."/>
            <person name="O'Laughlin M."/>
            <person name="Godfrey J."/>
            <person name="Wilson R.M."/>
            <person name="Miner T."/>
            <person name="Farmer C."/>
            <person name="Delehaunty K."/>
            <person name="Cordes M."/>
            <person name="Minx P."/>
            <person name="Tomlinson C."/>
            <person name="Chen J."/>
            <person name="Wollam A."/>
            <person name="Pepin K.H."/>
            <person name="Bhonagiri V."/>
            <person name="Zhang X."/>
            <person name="Suruliraj S."/>
            <person name="Warren W."/>
            <person name="Mitreva M."/>
            <person name="Mardis E.R."/>
            <person name="Wilson R.K."/>
        </authorList>
    </citation>
    <scope>NUCLEOTIDE SEQUENCE [LARGE SCALE GENOMIC DNA]</scope>
    <source>
        <strain evidence="2 3">F0235</strain>
    </source>
</reference>
<keyword evidence="3" id="KW-1185">Reference proteome</keyword>
<dbReference type="RefSeq" id="WP_006064111.1">
    <property type="nucleotide sequence ID" value="NZ_KB290831.1"/>
</dbReference>
<evidence type="ECO:0000313" key="2">
    <source>
        <dbReference type="EMBL" id="EKX89415.1"/>
    </source>
</evidence>
<sequence length="390" mass="42687">MIAAALTSLFTALASVFTAPLAHAVLTPPWLGSADSAFQGLVQSVANSPGSSGQRLSDFLGSAQNAGLADFRPTGPLTSSDGNYPIPTNPNIKETKLVKVTDDPWQRVQRWTVDSPSMQRPVEVQIMLPKDRKAPAPMLYLFDGISGTETSGWLKWGGLEKVFAEENVTIVMPTGASASLYSDWVRDDPALGRYKWETFVTKELAPLLERPEHGLNFNGKRGVAGLSMGAIGAVHMANAHPELFNAVMGLSGCYSTMDPIGRQIAKVMVESRGGNVENMWGPYGSDMWRYHDVVTHPEGLRNMRVYLFTADGTVTQAELDYQKTRPFYELAAGAVLEQGTHQCTVALDQAMRKAGMTHQMVEYKHGGVHSWDLFDRQLPTAWQAIKPSLM</sequence>
<dbReference type="EMBL" id="AMEM01000024">
    <property type="protein sequence ID" value="EKX89415.1"/>
    <property type="molecule type" value="Genomic_DNA"/>
</dbReference>
<dbReference type="HOGENOM" id="CLU_026624_0_1_11"/>
<dbReference type="AlphaFoldDB" id="L1MED9"/>
<proteinExistence type="predicted"/>
<dbReference type="InterPro" id="IPR029058">
    <property type="entry name" value="AB_hydrolase_fold"/>
</dbReference>
<dbReference type="PANTHER" id="PTHR48098">
    <property type="entry name" value="ENTEROCHELIN ESTERASE-RELATED"/>
    <property type="match status" value="1"/>
</dbReference>
<keyword evidence="1" id="KW-0732">Signal</keyword>
<dbReference type="InterPro" id="IPR000801">
    <property type="entry name" value="Esterase-like"/>
</dbReference>
<name>L1MED9_9CORY</name>
<feature type="chain" id="PRO_5003954010" evidence="1">
    <location>
        <begin position="25"/>
        <end position="390"/>
    </location>
</feature>
<accession>L1MED9</accession>
<evidence type="ECO:0000256" key="1">
    <source>
        <dbReference type="SAM" id="SignalP"/>
    </source>
</evidence>
<dbReference type="PATRIC" id="fig|1035195.3.peg.1703"/>
<dbReference type="PANTHER" id="PTHR48098:SF1">
    <property type="entry name" value="DIACYLGLYCEROL ACYLTRANSFERASE_MYCOLYLTRANSFERASE AG85A"/>
    <property type="match status" value="1"/>
</dbReference>
<dbReference type="eggNOG" id="COG0627">
    <property type="taxonomic scope" value="Bacteria"/>
</dbReference>